<feature type="region of interest" description="Disordered" evidence="1">
    <location>
        <begin position="155"/>
        <end position="181"/>
    </location>
</feature>
<protein>
    <recommendedName>
        <fullName evidence="6">THUMP-like domain-containing protein</fullName>
    </recommendedName>
</protein>
<evidence type="ECO:0000313" key="5">
    <source>
        <dbReference type="Proteomes" id="UP000823619"/>
    </source>
</evidence>
<dbReference type="SUPFAM" id="SSF53335">
    <property type="entry name" value="S-adenosyl-L-methionine-dependent methyltransferases"/>
    <property type="match status" value="1"/>
</dbReference>
<evidence type="ECO:0000259" key="3">
    <source>
        <dbReference type="Pfam" id="PF22013"/>
    </source>
</evidence>
<evidence type="ECO:0008006" key="6">
    <source>
        <dbReference type="Google" id="ProtNLM"/>
    </source>
</evidence>
<accession>A0A9D9ECP3</accession>
<feature type="region of interest" description="Disordered" evidence="1">
    <location>
        <begin position="412"/>
        <end position="451"/>
    </location>
</feature>
<dbReference type="Proteomes" id="UP000823619">
    <property type="component" value="Unassembled WGS sequence"/>
</dbReference>
<dbReference type="InterPro" id="IPR029063">
    <property type="entry name" value="SAM-dependent_MTases_sf"/>
</dbReference>
<dbReference type="InterPro" id="IPR041497">
    <property type="entry name" value="Thump-like"/>
</dbReference>
<dbReference type="Pfam" id="PF22013">
    <property type="entry name" value="PG_1098_Fer"/>
    <property type="match status" value="1"/>
</dbReference>
<name>A0A9D9ECP3_9BACT</name>
<reference evidence="4" key="2">
    <citation type="journal article" date="2021" name="PeerJ">
        <title>Extensive microbial diversity within the chicken gut microbiome revealed by metagenomics and culture.</title>
        <authorList>
            <person name="Gilroy R."/>
            <person name="Ravi A."/>
            <person name="Getino M."/>
            <person name="Pursley I."/>
            <person name="Horton D.L."/>
            <person name="Alikhan N.F."/>
            <person name="Baker D."/>
            <person name="Gharbi K."/>
            <person name="Hall N."/>
            <person name="Watson M."/>
            <person name="Adriaenssens E.M."/>
            <person name="Foster-Nyarko E."/>
            <person name="Jarju S."/>
            <person name="Secka A."/>
            <person name="Antonio M."/>
            <person name="Oren A."/>
            <person name="Chaudhuri R.R."/>
            <person name="La Ragione R."/>
            <person name="Hildebrand F."/>
            <person name="Pallen M.J."/>
        </authorList>
    </citation>
    <scope>NUCLEOTIDE SEQUENCE</scope>
    <source>
        <strain evidence="4">D5-748</strain>
    </source>
</reference>
<gene>
    <name evidence="4" type="ORF">IAC23_07610</name>
</gene>
<comment type="caution">
    <text evidence="4">The sequence shown here is derived from an EMBL/GenBank/DDBJ whole genome shotgun (WGS) entry which is preliminary data.</text>
</comment>
<sequence>MTNFREFILEHENDDTARLLLSKDRWPDIDMPLAANTIESRRRLRTKVPSWHSCPDLVYPNRISAEQCSSSETAEVKAEIALRLVGGNAEKTIRIADLTGGLGVDTEAFRKAGFEVLYNEMDSALYRAARHNLTALGHDGITFCNHELVPERDIDKAGHDGETSSGGRSAGHDRSGAGQSGTPVTAGMMLRDFCPDIIFLDPARRAADGKKVFLLEDCRPDILDLKDELLSCARFLMVKLSPMADIGMVCSRLGCSCREMHIIATKGECRELLAVLDRDWNGETTFCAWESGSPFIFTGRQKDEAVPSYMHDMSEIHEAGYLFEPGKALMKSGAFDLICSRFGLVKLAKSTHIYITPAEKATGLSRYGKVFRIKEILPLNNAGIRQAGNTWPQADVTARNIPMTSENLKAKLQKTGGTKSRKPSKTDPIRPLSPTMSSAMEPASTNAFSSPADARQDIHIFGLRCESAPSSENLLIITSRLQFIQT</sequence>
<evidence type="ECO:0000256" key="1">
    <source>
        <dbReference type="SAM" id="MobiDB-lite"/>
    </source>
</evidence>
<dbReference type="EMBL" id="JADIMO010000097">
    <property type="protein sequence ID" value="MBO8445542.1"/>
    <property type="molecule type" value="Genomic_DNA"/>
</dbReference>
<proteinExistence type="predicted"/>
<dbReference type="Gene3D" id="1.10.10.1110">
    <property type="entry name" value="Methyltransferase PG1098, N-terminal domain"/>
    <property type="match status" value="1"/>
</dbReference>
<dbReference type="Gene3D" id="3.40.50.150">
    <property type="entry name" value="Vaccinia Virus protein VP39"/>
    <property type="match status" value="1"/>
</dbReference>
<dbReference type="AlphaFoldDB" id="A0A9D9ECP3"/>
<feature type="compositionally biased region" description="Polar residues" evidence="1">
    <location>
        <begin position="434"/>
        <end position="449"/>
    </location>
</feature>
<feature type="domain" description="THUMP-like" evidence="2">
    <location>
        <begin position="368"/>
        <end position="417"/>
    </location>
</feature>
<evidence type="ECO:0000259" key="2">
    <source>
        <dbReference type="Pfam" id="PF18096"/>
    </source>
</evidence>
<feature type="domain" description="PG-1098 ferredoxin-like" evidence="3">
    <location>
        <begin position="321"/>
        <end position="356"/>
    </location>
</feature>
<evidence type="ECO:0000313" key="4">
    <source>
        <dbReference type="EMBL" id="MBO8445542.1"/>
    </source>
</evidence>
<dbReference type="Pfam" id="PF18096">
    <property type="entry name" value="Thump_like"/>
    <property type="match status" value="1"/>
</dbReference>
<reference evidence="4" key="1">
    <citation type="submission" date="2020-10" db="EMBL/GenBank/DDBJ databases">
        <authorList>
            <person name="Gilroy R."/>
        </authorList>
    </citation>
    <scope>NUCLEOTIDE SEQUENCE</scope>
    <source>
        <strain evidence="4">D5-748</strain>
    </source>
</reference>
<dbReference type="InterPro" id="IPR054168">
    <property type="entry name" value="PG_1098_Fer"/>
</dbReference>
<organism evidence="4 5">
    <name type="scientific">Candidatus Cryptobacteroides merdavium</name>
    <dbReference type="NCBI Taxonomy" id="2840769"/>
    <lineage>
        <taxon>Bacteria</taxon>
        <taxon>Pseudomonadati</taxon>
        <taxon>Bacteroidota</taxon>
        <taxon>Bacteroidia</taxon>
        <taxon>Bacteroidales</taxon>
        <taxon>Candidatus Cryptobacteroides</taxon>
    </lineage>
</organism>